<dbReference type="AlphaFoldDB" id="G9YB62"/>
<dbReference type="Gene3D" id="2.60.40.1090">
    <property type="entry name" value="Fimbrial-type adhesion domain"/>
    <property type="match status" value="1"/>
</dbReference>
<evidence type="ECO:0000256" key="2">
    <source>
        <dbReference type="ARBA" id="ARBA00022729"/>
    </source>
</evidence>
<comment type="caution">
    <text evidence="6">The sequence shown here is derived from an EMBL/GenBank/DDBJ whole genome shotgun (WGS) entry which is preliminary data.</text>
</comment>
<dbReference type="PATRIC" id="fig|1002364.3.peg.3461"/>
<keyword evidence="2 4" id="KW-0732">Signal</keyword>
<dbReference type="GO" id="GO:0043709">
    <property type="term" value="P:cell adhesion involved in single-species biofilm formation"/>
    <property type="evidence" value="ECO:0007669"/>
    <property type="project" value="TreeGrafter"/>
</dbReference>
<dbReference type="InterPro" id="IPR036937">
    <property type="entry name" value="Adhesion_dom_fimbrial_sf"/>
</dbReference>
<dbReference type="SUPFAM" id="SSF49401">
    <property type="entry name" value="Bacterial adhesins"/>
    <property type="match status" value="1"/>
</dbReference>
<organism evidence="6 7">
    <name type="scientific">Hafnia alvei ATCC 51873</name>
    <dbReference type="NCBI Taxonomy" id="1002364"/>
    <lineage>
        <taxon>Bacteria</taxon>
        <taxon>Pseudomonadati</taxon>
        <taxon>Pseudomonadota</taxon>
        <taxon>Gammaproteobacteria</taxon>
        <taxon>Enterobacterales</taxon>
        <taxon>Hafniaceae</taxon>
        <taxon>Hafnia</taxon>
    </lineage>
</organism>
<protein>
    <submittedName>
        <fullName evidence="6">Fimbrial protein</fullName>
    </submittedName>
</protein>
<evidence type="ECO:0000313" key="7">
    <source>
        <dbReference type="Proteomes" id="UP000005959"/>
    </source>
</evidence>
<dbReference type="PANTHER" id="PTHR33420:SF31">
    <property type="entry name" value="TYPE 1 FIMBRIN D-MANNOSE SPECIFIC ADHESIN"/>
    <property type="match status" value="1"/>
</dbReference>
<dbReference type="HOGENOM" id="CLU_815765_0_0_6"/>
<comment type="subcellular location">
    <subcellularLocation>
        <location evidence="1">Fimbrium</location>
    </subcellularLocation>
</comment>
<dbReference type="InterPro" id="IPR000259">
    <property type="entry name" value="Adhesion_dom_fimbrial"/>
</dbReference>
<dbReference type="InterPro" id="IPR050263">
    <property type="entry name" value="Bact_Fimbrial_Adh_Pro"/>
</dbReference>
<dbReference type="Proteomes" id="UP000005959">
    <property type="component" value="Unassembled WGS sequence"/>
</dbReference>
<accession>G9YB62</accession>
<feature type="signal peptide" evidence="4">
    <location>
        <begin position="1"/>
        <end position="32"/>
    </location>
</feature>
<name>G9YB62_HAFAL</name>
<reference evidence="6 7" key="1">
    <citation type="submission" date="2011-08" db="EMBL/GenBank/DDBJ databases">
        <authorList>
            <person name="Weinstock G."/>
            <person name="Sodergren E."/>
            <person name="Clifton S."/>
            <person name="Fulton L."/>
            <person name="Fulton B."/>
            <person name="Courtney L."/>
            <person name="Fronick C."/>
            <person name="Harrison M."/>
            <person name="Strong C."/>
            <person name="Farmer C."/>
            <person name="Delahaunty K."/>
            <person name="Markovic C."/>
            <person name="Hall O."/>
            <person name="Minx P."/>
            <person name="Tomlinson C."/>
            <person name="Mitreva M."/>
            <person name="Hou S."/>
            <person name="Chen J."/>
            <person name="Wollam A."/>
            <person name="Pepin K.H."/>
            <person name="Johnson M."/>
            <person name="Bhonagiri V."/>
            <person name="Zhang X."/>
            <person name="Suruliraj S."/>
            <person name="Warren W."/>
            <person name="Chinwalla A."/>
            <person name="Mardis E.R."/>
            <person name="Wilson R.K."/>
        </authorList>
    </citation>
    <scope>NUCLEOTIDE SEQUENCE [LARGE SCALE GENOMIC DNA]</scope>
    <source>
        <strain evidence="6 7">ATCC 51873</strain>
    </source>
</reference>
<evidence type="ECO:0000256" key="3">
    <source>
        <dbReference type="ARBA" id="ARBA00023263"/>
    </source>
</evidence>
<feature type="chain" id="PRO_5003528495" evidence="4">
    <location>
        <begin position="33"/>
        <end position="340"/>
    </location>
</feature>
<dbReference type="EMBL" id="AGCI01000092">
    <property type="protein sequence ID" value="EHM39502.1"/>
    <property type="molecule type" value="Genomic_DNA"/>
</dbReference>
<gene>
    <name evidence="6" type="ORF">HMPREF0454_03841</name>
</gene>
<sequence>MVLITIIKLSMRLAMKNILLFILLFMSASSYAETAKCQVGNFFQTKYGPNVRYIYPKTMPLSQVNLVFNNTCMSSSGNALPVYVYLESNIIGSDSIEPIPGGAAPIYEKAFMGSDQLFTWQYFSLIINGINVPNTTQLDTPLVYTTDTKTKSFIVNNQWSLSTNDDGPKYQFFGSYHLYICPDTYKKFTTNCTTIVADYVTGDHVAPNCEINGGNATTVDFGTLQSKAFLTAGAPITSARKNVKIPVTCTGVSASTLEAQFVATPDATNENFAATTTDGVAVIVTDTKGTTIPVDSGKTTFPISNSKGTLEFNVTPVGTTGKAPAAGKFTSLITLYIDIP</sequence>
<evidence type="ECO:0000256" key="1">
    <source>
        <dbReference type="ARBA" id="ARBA00004561"/>
    </source>
</evidence>
<evidence type="ECO:0000256" key="4">
    <source>
        <dbReference type="SAM" id="SignalP"/>
    </source>
</evidence>
<dbReference type="PANTHER" id="PTHR33420">
    <property type="entry name" value="FIMBRIAL SUBUNIT ELFA-RELATED"/>
    <property type="match status" value="1"/>
</dbReference>
<keyword evidence="3" id="KW-0281">Fimbrium</keyword>
<proteinExistence type="predicted"/>
<feature type="domain" description="Fimbrial-type adhesion" evidence="5">
    <location>
        <begin position="204"/>
        <end position="338"/>
    </location>
</feature>
<evidence type="ECO:0000313" key="6">
    <source>
        <dbReference type="EMBL" id="EHM39502.1"/>
    </source>
</evidence>
<dbReference type="GO" id="GO:0009289">
    <property type="term" value="C:pilus"/>
    <property type="evidence" value="ECO:0007669"/>
    <property type="project" value="UniProtKB-SubCell"/>
</dbReference>
<dbReference type="InterPro" id="IPR008966">
    <property type="entry name" value="Adhesion_dom_sf"/>
</dbReference>
<evidence type="ECO:0000259" key="5">
    <source>
        <dbReference type="Pfam" id="PF00419"/>
    </source>
</evidence>
<dbReference type="Pfam" id="PF00419">
    <property type="entry name" value="Fimbrial"/>
    <property type="match status" value="1"/>
</dbReference>